<evidence type="ECO:0000256" key="2">
    <source>
        <dbReference type="ARBA" id="ARBA00022475"/>
    </source>
</evidence>
<feature type="transmembrane region" description="Helical" evidence="7">
    <location>
        <begin position="12"/>
        <end position="38"/>
    </location>
</feature>
<evidence type="ECO:0000259" key="8">
    <source>
        <dbReference type="PROSITE" id="PS50850"/>
    </source>
</evidence>
<feature type="compositionally biased region" description="Basic and acidic residues" evidence="6">
    <location>
        <begin position="452"/>
        <end position="465"/>
    </location>
</feature>
<feature type="transmembrane region" description="Helical" evidence="7">
    <location>
        <begin position="165"/>
        <end position="187"/>
    </location>
</feature>
<feature type="transmembrane region" description="Helical" evidence="7">
    <location>
        <begin position="296"/>
        <end position="316"/>
    </location>
</feature>
<comment type="subcellular location">
    <subcellularLocation>
        <location evidence="1">Cell membrane</location>
        <topology evidence="1">Multi-pass membrane protein</topology>
    </subcellularLocation>
</comment>
<feature type="transmembrane region" description="Helical" evidence="7">
    <location>
        <begin position="208"/>
        <end position="229"/>
    </location>
</feature>
<feature type="region of interest" description="Disordered" evidence="6">
    <location>
        <begin position="385"/>
        <end position="465"/>
    </location>
</feature>
<dbReference type="SUPFAM" id="SSF103473">
    <property type="entry name" value="MFS general substrate transporter"/>
    <property type="match status" value="1"/>
</dbReference>
<dbReference type="Pfam" id="PF07690">
    <property type="entry name" value="MFS_1"/>
    <property type="match status" value="1"/>
</dbReference>
<feature type="transmembrane region" description="Helical" evidence="7">
    <location>
        <begin position="108"/>
        <end position="130"/>
    </location>
</feature>
<dbReference type="EMBL" id="BOMG01000076">
    <property type="protein sequence ID" value="GID57801.1"/>
    <property type="molecule type" value="Genomic_DNA"/>
</dbReference>
<evidence type="ECO:0000256" key="5">
    <source>
        <dbReference type="ARBA" id="ARBA00023136"/>
    </source>
</evidence>
<feature type="transmembrane region" description="Helical" evidence="7">
    <location>
        <begin position="337"/>
        <end position="357"/>
    </location>
</feature>
<dbReference type="InterPro" id="IPR020846">
    <property type="entry name" value="MFS_dom"/>
</dbReference>
<keyword evidence="3 7" id="KW-0812">Transmembrane</keyword>
<evidence type="ECO:0000256" key="3">
    <source>
        <dbReference type="ARBA" id="ARBA00022692"/>
    </source>
</evidence>
<dbReference type="CDD" id="cd17324">
    <property type="entry name" value="MFS_NepI_like"/>
    <property type="match status" value="1"/>
</dbReference>
<dbReference type="PANTHER" id="PTHR43124">
    <property type="entry name" value="PURINE EFFLUX PUMP PBUE"/>
    <property type="match status" value="1"/>
</dbReference>
<dbReference type="RefSeq" id="WP_203801072.1">
    <property type="nucleotide sequence ID" value="NZ_BAAAQE010000099.1"/>
</dbReference>
<feature type="compositionally biased region" description="Low complexity" evidence="6">
    <location>
        <begin position="429"/>
        <end position="445"/>
    </location>
</feature>
<keyword evidence="5 7" id="KW-0472">Membrane</keyword>
<reference evidence="9 10" key="1">
    <citation type="submission" date="2021-01" db="EMBL/GenBank/DDBJ databases">
        <title>Whole genome shotgun sequence of Actinoplanes couchii NBRC 106145.</title>
        <authorList>
            <person name="Komaki H."/>
            <person name="Tamura T."/>
        </authorList>
    </citation>
    <scope>NUCLEOTIDE SEQUENCE [LARGE SCALE GENOMIC DNA]</scope>
    <source>
        <strain evidence="9 10">NBRC 106145</strain>
    </source>
</reference>
<dbReference type="PANTHER" id="PTHR43124:SF3">
    <property type="entry name" value="CHLORAMPHENICOL EFFLUX PUMP RV0191"/>
    <property type="match status" value="1"/>
</dbReference>
<dbReference type="PROSITE" id="PS50850">
    <property type="entry name" value="MFS"/>
    <property type="match status" value="1"/>
</dbReference>
<evidence type="ECO:0000313" key="9">
    <source>
        <dbReference type="EMBL" id="GID57801.1"/>
    </source>
</evidence>
<keyword evidence="2" id="KW-1003">Cell membrane</keyword>
<sequence length="465" mass="47171">MRGTPTDARSVAALGALMLAAFSYLTVETLPVGLLPVIAADLGVSLSAVGMLVTGYGLTVAIFSLPLTRLLRGVPRRHLITGLLLIFVVSTAGTVVTGGYPVLLAGRVVTALSQSVFWAVAAPAAAALFAPRMRGRAVAAVFGGSSLAPVLGVPAATWLGQQAGWRIAFLAVAGLALLATAGVALLLPTSSPGDGHAAVGSEPDPRAFRLLMVVVALTITGVFTAYTYLTPFLTEVAGFATGSVGFLLMLYGVAGLGGVAVAGYLSDRAPRTSVLLPVGLLAVISLGLWLAAHHQAAVIVLVALWGFALPQVPSAFQSRVLVIAPGATDMASAMLSSAFNLGIAGGAALGGALLPHGGIRGDYLAGGLLVAVAFVVLAFFSRPTKPAPGRESTTPQAPARDRKKAPARDRNEAVTRGPREAVTRHPKDAAPAAPTAGATPDRGTALPPVTGVEKDVPGESRRPRP</sequence>
<evidence type="ECO:0000256" key="1">
    <source>
        <dbReference type="ARBA" id="ARBA00004651"/>
    </source>
</evidence>
<feature type="transmembrane region" description="Helical" evidence="7">
    <location>
        <begin position="79"/>
        <end position="102"/>
    </location>
</feature>
<feature type="domain" description="Major facilitator superfamily (MFS) profile" evidence="8">
    <location>
        <begin position="9"/>
        <end position="385"/>
    </location>
</feature>
<gene>
    <name evidence="9" type="ORF">Aco03nite_062050</name>
</gene>
<name>A0ABQ3XH21_9ACTN</name>
<feature type="compositionally biased region" description="Basic and acidic residues" evidence="6">
    <location>
        <begin position="404"/>
        <end position="428"/>
    </location>
</feature>
<evidence type="ECO:0000256" key="4">
    <source>
        <dbReference type="ARBA" id="ARBA00022989"/>
    </source>
</evidence>
<feature type="transmembrane region" description="Helical" evidence="7">
    <location>
        <begin position="272"/>
        <end position="290"/>
    </location>
</feature>
<feature type="transmembrane region" description="Helical" evidence="7">
    <location>
        <begin position="244"/>
        <end position="265"/>
    </location>
</feature>
<dbReference type="Proteomes" id="UP000612282">
    <property type="component" value="Unassembled WGS sequence"/>
</dbReference>
<dbReference type="Gene3D" id="1.20.1250.20">
    <property type="entry name" value="MFS general substrate transporter like domains"/>
    <property type="match status" value="1"/>
</dbReference>
<protein>
    <recommendedName>
        <fullName evidence="8">Major facilitator superfamily (MFS) profile domain-containing protein</fullName>
    </recommendedName>
</protein>
<dbReference type="InterPro" id="IPR036259">
    <property type="entry name" value="MFS_trans_sf"/>
</dbReference>
<feature type="transmembrane region" description="Helical" evidence="7">
    <location>
        <begin position="44"/>
        <end position="67"/>
    </location>
</feature>
<evidence type="ECO:0000313" key="10">
    <source>
        <dbReference type="Proteomes" id="UP000612282"/>
    </source>
</evidence>
<keyword evidence="4 7" id="KW-1133">Transmembrane helix</keyword>
<comment type="caution">
    <text evidence="9">The sequence shown here is derived from an EMBL/GenBank/DDBJ whole genome shotgun (WGS) entry which is preliminary data.</text>
</comment>
<keyword evidence="10" id="KW-1185">Reference proteome</keyword>
<dbReference type="InterPro" id="IPR011701">
    <property type="entry name" value="MFS"/>
</dbReference>
<accession>A0ABQ3XH21</accession>
<dbReference type="InterPro" id="IPR050189">
    <property type="entry name" value="MFS_Efflux_Transporters"/>
</dbReference>
<feature type="transmembrane region" description="Helical" evidence="7">
    <location>
        <begin position="363"/>
        <end position="380"/>
    </location>
</feature>
<feature type="transmembrane region" description="Helical" evidence="7">
    <location>
        <begin position="137"/>
        <end position="159"/>
    </location>
</feature>
<proteinExistence type="predicted"/>
<organism evidence="9 10">
    <name type="scientific">Actinoplanes couchii</name>
    <dbReference type="NCBI Taxonomy" id="403638"/>
    <lineage>
        <taxon>Bacteria</taxon>
        <taxon>Bacillati</taxon>
        <taxon>Actinomycetota</taxon>
        <taxon>Actinomycetes</taxon>
        <taxon>Micromonosporales</taxon>
        <taxon>Micromonosporaceae</taxon>
        <taxon>Actinoplanes</taxon>
    </lineage>
</organism>
<evidence type="ECO:0000256" key="7">
    <source>
        <dbReference type="SAM" id="Phobius"/>
    </source>
</evidence>
<evidence type="ECO:0000256" key="6">
    <source>
        <dbReference type="SAM" id="MobiDB-lite"/>
    </source>
</evidence>